<evidence type="ECO:0008006" key="4">
    <source>
        <dbReference type="Google" id="ProtNLM"/>
    </source>
</evidence>
<comment type="caution">
    <text evidence="2">The sequence shown here is derived from an EMBL/GenBank/DDBJ whole genome shotgun (WGS) entry which is preliminary data.</text>
</comment>
<evidence type="ECO:0000256" key="1">
    <source>
        <dbReference type="SAM" id="MobiDB-lite"/>
    </source>
</evidence>
<gene>
    <name evidence="2" type="ORF">BKA55DRAFT_543016</name>
</gene>
<sequence length="361" mass="37255">MKSVVASIGMLAAVANAYNFPHHAHYRRDNGTDYQTTLTVKTTVVETITSCAPTVTNCPARDHTAIAQLPESDKVTYVETNTVILTEVVCPVSDASSIYTSVLHDAETGGVTGKTLTAPYTASVPMTTGGAYPPPKEGDKTVVSDYTTEQVVTLTQGDETITTTIHKTLQTTITVPAGPEVTDDGSKGNGTPEDDTTTTTTKTKTGTVTKTIERVGETNPASGGDNGYSTGKGEEEGSKGTGNGNGSGNGSNNGGSGPGNGNGNGECVPETVTVTVPASTVYVTVVPEASKTGSSHDATITDKAIGGDDSEDDDSEDDDDEEEFCDTTTTLEATVTVVPYPVNNTATGGYAKPTGFSRRLR</sequence>
<evidence type="ECO:0000313" key="2">
    <source>
        <dbReference type="EMBL" id="KAH7237483.1"/>
    </source>
</evidence>
<protein>
    <recommendedName>
        <fullName evidence="4">Lustrin A</fullName>
    </recommendedName>
</protein>
<keyword evidence="3" id="KW-1185">Reference proteome</keyword>
<dbReference type="EMBL" id="JAGMUX010000015">
    <property type="protein sequence ID" value="KAH7237483.1"/>
    <property type="molecule type" value="Genomic_DNA"/>
</dbReference>
<dbReference type="RefSeq" id="XP_046045342.1">
    <property type="nucleotide sequence ID" value="XM_046190540.1"/>
</dbReference>
<dbReference type="AlphaFoldDB" id="A0A9P9GDE0"/>
<accession>A0A9P9GDE0</accession>
<dbReference type="GeneID" id="70220494"/>
<feature type="compositionally biased region" description="Gly residues" evidence="1">
    <location>
        <begin position="239"/>
        <end position="264"/>
    </location>
</feature>
<dbReference type="Proteomes" id="UP000720189">
    <property type="component" value="Unassembled WGS sequence"/>
</dbReference>
<organism evidence="2 3">
    <name type="scientific">Fusarium redolens</name>
    <dbReference type="NCBI Taxonomy" id="48865"/>
    <lineage>
        <taxon>Eukaryota</taxon>
        <taxon>Fungi</taxon>
        <taxon>Dikarya</taxon>
        <taxon>Ascomycota</taxon>
        <taxon>Pezizomycotina</taxon>
        <taxon>Sordariomycetes</taxon>
        <taxon>Hypocreomycetidae</taxon>
        <taxon>Hypocreales</taxon>
        <taxon>Nectriaceae</taxon>
        <taxon>Fusarium</taxon>
        <taxon>Fusarium redolens species complex</taxon>
    </lineage>
</organism>
<evidence type="ECO:0000313" key="3">
    <source>
        <dbReference type="Proteomes" id="UP000720189"/>
    </source>
</evidence>
<feature type="region of interest" description="Disordered" evidence="1">
    <location>
        <begin position="290"/>
        <end position="324"/>
    </location>
</feature>
<feature type="compositionally biased region" description="Low complexity" evidence="1">
    <location>
        <begin position="197"/>
        <end position="210"/>
    </location>
</feature>
<dbReference type="OrthoDB" id="3923593at2759"/>
<name>A0A9P9GDE0_FUSRE</name>
<feature type="compositionally biased region" description="Acidic residues" evidence="1">
    <location>
        <begin position="308"/>
        <end position="324"/>
    </location>
</feature>
<reference evidence="2" key="1">
    <citation type="journal article" date="2021" name="Nat. Commun.">
        <title>Genetic determinants of endophytism in the Arabidopsis root mycobiome.</title>
        <authorList>
            <person name="Mesny F."/>
            <person name="Miyauchi S."/>
            <person name="Thiergart T."/>
            <person name="Pickel B."/>
            <person name="Atanasova L."/>
            <person name="Karlsson M."/>
            <person name="Huettel B."/>
            <person name="Barry K.W."/>
            <person name="Haridas S."/>
            <person name="Chen C."/>
            <person name="Bauer D."/>
            <person name="Andreopoulos W."/>
            <person name="Pangilinan J."/>
            <person name="LaButti K."/>
            <person name="Riley R."/>
            <person name="Lipzen A."/>
            <person name="Clum A."/>
            <person name="Drula E."/>
            <person name="Henrissat B."/>
            <person name="Kohler A."/>
            <person name="Grigoriev I.V."/>
            <person name="Martin F.M."/>
            <person name="Hacquard S."/>
        </authorList>
    </citation>
    <scope>NUCLEOTIDE SEQUENCE</scope>
    <source>
        <strain evidence="2">MPI-CAGE-AT-0023</strain>
    </source>
</reference>
<proteinExistence type="predicted"/>
<feature type="region of interest" description="Disordered" evidence="1">
    <location>
        <begin position="174"/>
        <end position="269"/>
    </location>
</feature>
<feature type="region of interest" description="Disordered" evidence="1">
    <location>
        <begin position="341"/>
        <end position="361"/>
    </location>
</feature>